<sequence>MGYTTDNKQDAVVESVLLTTEKTFIASKGVDHSDSSQASEVVYFQIED</sequence>
<name>A0A9C7F9Y6_9BURK</name>
<reference evidence="1" key="1">
    <citation type="submission" date="2022-11" db="EMBL/GenBank/DDBJ databases">
        <title>Complete Genome Sequences of three Polynucleobacter sp. Subcluster PnecC Strains KF022, KF023, and KF032 Isolated from a Shallow Eutrophic Lake in Japan.</title>
        <authorList>
            <person name="Ogata Y."/>
            <person name="Watanabe K."/>
            <person name="Takemine S."/>
            <person name="Shindo C."/>
            <person name="Kurokawa R."/>
            <person name="Suda W."/>
        </authorList>
    </citation>
    <scope>NUCLEOTIDE SEQUENCE</scope>
    <source>
        <strain evidence="1">KF023</strain>
    </source>
</reference>
<protein>
    <submittedName>
        <fullName evidence="1">Uncharacterized protein</fullName>
    </submittedName>
</protein>
<accession>A0A9C7F9Y6</accession>
<dbReference type="EMBL" id="AP026973">
    <property type="protein sequence ID" value="BDT76735.1"/>
    <property type="molecule type" value="Genomic_DNA"/>
</dbReference>
<dbReference type="AlphaFoldDB" id="A0A9C7F9Y6"/>
<evidence type="ECO:0000313" key="1">
    <source>
        <dbReference type="EMBL" id="BDT76735.1"/>
    </source>
</evidence>
<dbReference type="RefSeq" id="WP_281743152.1">
    <property type="nucleotide sequence ID" value="NZ_AP026973.1"/>
</dbReference>
<dbReference type="Proteomes" id="UP001211097">
    <property type="component" value="Chromosome"/>
</dbReference>
<gene>
    <name evidence="1" type="ORF">PKF023_05380</name>
</gene>
<organism evidence="1">
    <name type="scientific">Polynucleobacter yangtzensis</name>
    <dbReference type="NCBI Taxonomy" id="1743159"/>
    <lineage>
        <taxon>Bacteria</taxon>
        <taxon>Pseudomonadati</taxon>
        <taxon>Pseudomonadota</taxon>
        <taxon>Betaproteobacteria</taxon>
        <taxon>Burkholderiales</taxon>
        <taxon>Burkholderiaceae</taxon>
        <taxon>Polynucleobacter</taxon>
    </lineage>
</organism>
<proteinExistence type="predicted"/>
<dbReference type="KEGG" id="pyt:PKF023_05380"/>